<sequence length="136" mass="15190">MSFFKGSPYRRHSNDNDVEAGGSRSVGNFNEDDEDSSSYGSPFDITSTKNASIARLRRWRQAALVLNASRRFRYTLDLKRQEEKTQLMRKVRAHVEAIRAANLFKAAGERANGTSTCLLSCALFIAVIVLSNLKAT</sequence>
<evidence type="ECO:0000256" key="2">
    <source>
        <dbReference type="SAM" id="Phobius"/>
    </source>
</evidence>
<feature type="transmembrane region" description="Helical" evidence="2">
    <location>
        <begin position="113"/>
        <end position="133"/>
    </location>
</feature>
<gene>
    <name evidence="4" type="ORF">FSB_LOCUS54009</name>
</gene>
<proteinExistence type="predicted"/>
<organism evidence="4">
    <name type="scientific">Fagus sylvatica</name>
    <name type="common">Beechnut</name>
    <dbReference type="NCBI Taxonomy" id="28930"/>
    <lineage>
        <taxon>Eukaryota</taxon>
        <taxon>Viridiplantae</taxon>
        <taxon>Streptophyta</taxon>
        <taxon>Embryophyta</taxon>
        <taxon>Tracheophyta</taxon>
        <taxon>Spermatophyta</taxon>
        <taxon>Magnoliopsida</taxon>
        <taxon>eudicotyledons</taxon>
        <taxon>Gunneridae</taxon>
        <taxon>Pentapetalae</taxon>
        <taxon>rosids</taxon>
        <taxon>fabids</taxon>
        <taxon>Fagales</taxon>
        <taxon>Fagaceae</taxon>
        <taxon>Fagus</taxon>
    </lineage>
</organism>
<keyword evidence="2" id="KW-0812">Transmembrane</keyword>
<protein>
    <recommendedName>
        <fullName evidence="3">Calcium-transporting P-type ATPase N-terminal autoinhibitory domain-containing protein</fullName>
    </recommendedName>
</protein>
<evidence type="ECO:0000259" key="3">
    <source>
        <dbReference type="Pfam" id="PF12515"/>
    </source>
</evidence>
<keyword evidence="2" id="KW-1133">Transmembrane helix</keyword>
<accession>A0A2N9IKD7</accession>
<dbReference type="GO" id="GO:0005516">
    <property type="term" value="F:calmodulin binding"/>
    <property type="evidence" value="ECO:0007669"/>
    <property type="project" value="InterPro"/>
</dbReference>
<dbReference type="FunFam" id="1.20.5.170:FF:000029">
    <property type="entry name" value="Calcium-transporting ATPase"/>
    <property type="match status" value="1"/>
</dbReference>
<dbReference type="Pfam" id="PF12515">
    <property type="entry name" value="CaATP_NAI"/>
    <property type="match status" value="1"/>
</dbReference>
<feature type="compositionally biased region" description="Polar residues" evidence="1">
    <location>
        <begin position="37"/>
        <end position="46"/>
    </location>
</feature>
<reference evidence="4" key="1">
    <citation type="submission" date="2018-02" db="EMBL/GenBank/DDBJ databases">
        <authorList>
            <person name="Cohen D.B."/>
            <person name="Kent A.D."/>
        </authorList>
    </citation>
    <scope>NUCLEOTIDE SEQUENCE</scope>
</reference>
<name>A0A2N9IKD7_FAGSY</name>
<dbReference type="AlphaFoldDB" id="A0A2N9IKD7"/>
<dbReference type="Gene3D" id="1.20.5.170">
    <property type="match status" value="1"/>
</dbReference>
<dbReference type="InterPro" id="IPR024750">
    <property type="entry name" value="Ca_ATPase_N_dom"/>
</dbReference>
<dbReference type="EMBL" id="OIVN01006145">
    <property type="protein sequence ID" value="SPD26127.1"/>
    <property type="molecule type" value="Genomic_DNA"/>
</dbReference>
<feature type="domain" description="Calcium-transporting P-type ATPase N-terminal autoinhibitory" evidence="3">
    <location>
        <begin position="41"/>
        <end position="83"/>
    </location>
</feature>
<evidence type="ECO:0000313" key="4">
    <source>
        <dbReference type="EMBL" id="SPD26127.1"/>
    </source>
</evidence>
<keyword evidence="2" id="KW-0472">Membrane</keyword>
<evidence type="ECO:0000256" key="1">
    <source>
        <dbReference type="SAM" id="MobiDB-lite"/>
    </source>
</evidence>
<feature type="region of interest" description="Disordered" evidence="1">
    <location>
        <begin position="1"/>
        <end position="46"/>
    </location>
</feature>